<gene>
    <name evidence="1" type="ORF">PCOR1329_LOCUS72825</name>
</gene>
<evidence type="ECO:0000313" key="1">
    <source>
        <dbReference type="EMBL" id="CAK0893534.1"/>
    </source>
</evidence>
<protein>
    <submittedName>
        <fullName evidence="1">Uncharacterized protein</fullName>
    </submittedName>
</protein>
<reference evidence="1" key="1">
    <citation type="submission" date="2023-10" db="EMBL/GenBank/DDBJ databases">
        <authorList>
            <person name="Chen Y."/>
            <person name="Shah S."/>
            <person name="Dougan E. K."/>
            <person name="Thang M."/>
            <person name="Chan C."/>
        </authorList>
    </citation>
    <scope>NUCLEOTIDE SEQUENCE [LARGE SCALE GENOMIC DNA]</scope>
</reference>
<feature type="non-terminal residue" evidence="1">
    <location>
        <position position="1"/>
    </location>
</feature>
<proteinExistence type="predicted"/>
<dbReference type="EMBL" id="CAUYUJ010019760">
    <property type="protein sequence ID" value="CAK0893534.1"/>
    <property type="molecule type" value="Genomic_DNA"/>
</dbReference>
<organism evidence="1 2">
    <name type="scientific">Prorocentrum cordatum</name>
    <dbReference type="NCBI Taxonomy" id="2364126"/>
    <lineage>
        <taxon>Eukaryota</taxon>
        <taxon>Sar</taxon>
        <taxon>Alveolata</taxon>
        <taxon>Dinophyceae</taxon>
        <taxon>Prorocentrales</taxon>
        <taxon>Prorocentraceae</taxon>
        <taxon>Prorocentrum</taxon>
    </lineage>
</organism>
<dbReference type="Proteomes" id="UP001189429">
    <property type="component" value="Unassembled WGS sequence"/>
</dbReference>
<keyword evidence="2" id="KW-1185">Reference proteome</keyword>
<sequence>SFWPRPVRESARPLRSISLVNRRAAIQGNISEMTLRVARWAALATLAACVAGDDEAQCQVDPTDACRCILRGSVFSDIDGCDPAACDNPTPDLRGLVDSCAEKAKTKESPCDQIGDLMGCAREMGCVDRVVQQSCQHIVKTQSDCNVDCGGAAHAAGIGLLPVLVMSLAASRGLQA</sequence>
<accession>A0ABN9X2M5</accession>
<comment type="caution">
    <text evidence="1">The sequence shown here is derived from an EMBL/GenBank/DDBJ whole genome shotgun (WGS) entry which is preliminary data.</text>
</comment>
<name>A0ABN9X2M5_9DINO</name>
<evidence type="ECO:0000313" key="2">
    <source>
        <dbReference type="Proteomes" id="UP001189429"/>
    </source>
</evidence>